<keyword evidence="3" id="KW-0949">S-adenosyl-L-methionine</keyword>
<evidence type="ECO:0000313" key="6">
    <source>
        <dbReference type="Proteomes" id="UP001500298"/>
    </source>
</evidence>
<evidence type="ECO:0000256" key="3">
    <source>
        <dbReference type="ARBA" id="ARBA00022691"/>
    </source>
</evidence>
<dbReference type="Pfam" id="PF13649">
    <property type="entry name" value="Methyltransf_25"/>
    <property type="match status" value="1"/>
</dbReference>
<protein>
    <recommendedName>
        <fullName evidence="4">Methyltransferase domain-containing protein</fullName>
    </recommendedName>
</protein>
<gene>
    <name evidence="5" type="ORF">GCM10023331_28670</name>
</gene>
<dbReference type="InterPro" id="IPR029063">
    <property type="entry name" value="SAM-dependent_MTases_sf"/>
</dbReference>
<evidence type="ECO:0000259" key="4">
    <source>
        <dbReference type="Pfam" id="PF13649"/>
    </source>
</evidence>
<dbReference type="EMBL" id="BAABJX010000044">
    <property type="protein sequence ID" value="GAA4841966.1"/>
    <property type="molecule type" value="Genomic_DNA"/>
</dbReference>
<comment type="caution">
    <text evidence="5">The sequence shown here is derived from an EMBL/GenBank/DDBJ whole genome shotgun (WGS) entry which is preliminary data.</text>
</comment>
<name>A0ABP9DGA5_9BACT</name>
<evidence type="ECO:0000256" key="1">
    <source>
        <dbReference type="ARBA" id="ARBA00022603"/>
    </source>
</evidence>
<dbReference type="InterPro" id="IPR041698">
    <property type="entry name" value="Methyltransf_25"/>
</dbReference>
<dbReference type="RefSeq" id="WP_345372958.1">
    <property type="nucleotide sequence ID" value="NZ_BAABJX010000044.1"/>
</dbReference>
<reference evidence="6" key="1">
    <citation type="journal article" date="2019" name="Int. J. Syst. Evol. Microbiol.">
        <title>The Global Catalogue of Microorganisms (GCM) 10K type strain sequencing project: providing services to taxonomists for standard genome sequencing and annotation.</title>
        <authorList>
            <consortium name="The Broad Institute Genomics Platform"/>
            <consortium name="The Broad Institute Genome Sequencing Center for Infectious Disease"/>
            <person name="Wu L."/>
            <person name="Ma J."/>
        </authorList>
    </citation>
    <scope>NUCLEOTIDE SEQUENCE [LARGE SCALE GENOMIC DNA]</scope>
    <source>
        <strain evidence="6">JCM 18326</strain>
    </source>
</reference>
<keyword evidence="1" id="KW-0489">Methyltransferase</keyword>
<sequence>MLLFRQRSEKKELLDAPDIPRDALFRNLQELDTINQQLGGYEVVLKGLQQLLESIPKGQTIRILDIGSGGGDTLKQVYLHLHQQYDIALTGVDLKEDCIVYAKQNTAGLPITWIQSDYRVLLSQQEHPPFDIIITSLFCHHLDNPSMVELLTWMKKHARIGFVINDLHRHFLAYYSIQWLTRLFSRSYLVKHDAPLSVLRAFRKKELLALCQQANITHVQLQWKWAFRWLMIGRHENV</sequence>
<dbReference type="Gene3D" id="3.40.50.150">
    <property type="entry name" value="Vaccinia Virus protein VP39"/>
    <property type="match status" value="1"/>
</dbReference>
<evidence type="ECO:0000256" key="2">
    <source>
        <dbReference type="ARBA" id="ARBA00022679"/>
    </source>
</evidence>
<evidence type="ECO:0000313" key="5">
    <source>
        <dbReference type="EMBL" id="GAA4841966.1"/>
    </source>
</evidence>
<dbReference type="PANTHER" id="PTHR43464:SF19">
    <property type="entry name" value="UBIQUINONE BIOSYNTHESIS O-METHYLTRANSFERASE, MITOCHONDRIAL"/>
    <property type="match status" value="1"/>
</dbReference>
<organism evidence="5 6">
    <name type="scientific">Algivirga pacifica</name>
    <dbReference type="NCBI Taxonomy" id="1162670"/>
    <lineage>
        <taxon>Bacteria</taxon>
        <taxon>Pseudomonadati</taxon>
        <taxon>Bacteroidota</taxon>
        <taxon>Cytophagia</taxon>
        <taxon>Cytophagales</taxon>
        <taxon>Flammeovirgaceae</taxon>
        <taxon>Algivirga</taxon>
    </lineage>
</organism>
<keyword evidence="6" id="KW-1185">Reference proteome</keyword>
<proteinExistence type="predicted"/>
<dbReference type="PANTHER" id="PTHR43464">
    <property type="entry name" value="METHYLTRANSFERASE"/>
    <property type="match status" value="1"/>
</dbReference>
<dbReference type="Proteomes" id="UP001500298">
    <property type="component" value="Unassembled WGS sequence"/>
</dbReference>
<feature type="domain" description="Methyltransferase" evidence="4">
    <location>
        <begin position="63"/>
        <end position="158"/>
    </location>
</feature>
<accession>A0ABP9DGA5</accession>
<keyword evidence="2" id="KW-0808">Transferase</keyword>
<dbReference type="CDD" id="cd02440">
    <property type="entry name" value="AdoMet_MTases"/>
    <property type="match status" value="1"/>
</dbReference>
<dbReference type="SUPFAM" id="SSF53335">
    <property type="entry name" value="S-adenosyl-L-methionine-dependent methyltransferases"/>
    <property type="match status" value="1"/>
</dbReference>